<dbReference type="InterPro" id="IPR011712">
    <property type="entry name" value="Sig_transdc_His_kin_sub3_dim/P"/>
</dbReference>
<name>A0ABU0FLY0_9HYPH</name>
<evidence type="ECO:0000256" key="1">
    <source>
        <dbReference type="ARBA" id="ARBA00000085"/>
    </source>
</evidence>
<dbReference type="Pfam" id="PF02518">
    <property type="entry name" value="HATPase_c"/>
    <property type="match status" value="1"/>
</dbReference>
<dbReference type="RefSeq" id="WP_307434238.1">
    <property type="nucleotide sequence ID" value="NZ_JAUSVK010000001.1"/>
</dbReference>
<dbReference type="GO" id="GO:0016301">
    <property type="term" value="F:kinase activity"/>
    <property type="evidence" value="ECO:0007669"/>
    <property type="project" value="UniProtKB-KW"/>
</dbReference>
<protein>
    <recommendedName>
        <fullName evidence="2">histidine kinase</fullName>
        <ecNumber evidence="2">2.7.13.3</ecNumber>
    </recommendedName>
</protein>
<dbReference type="InterPro" id="IPR036890">
    <property type="entry name" value="HATPase_C_sf"/>
</dbReference>
<keyword evidence="11" id="KW-1185">Reference proteome</keyword>
<keyword evidence="8" id="KW-0902">Two-component regulatory system</keyword>
<dbReference type="Pfam" id="PF01590">
    <property type="entry name" value="GAF"/>
    <property type="match status" value="1"/>
</dbReference>
<dbReference type="InterPro" id="IPR003594">
    <property type="entry name" value="HATPase_dom"/>
</dbReference>
<comment type="caution">
    <text evidence="10">The sequence shown here is derived from an EMBL/GenBank/DDBJ whole genome shotgun (WGS) entry which is preliminary data.</text>
</comment>
<reference evidence="10 11" key="1">
    <citation type="submission" date="2023-07" db="EMBL/GenBank/DDBJ databases">
        <title>Genomic Encyclopedia of Type Strains, Phase IV (KMG-IV): sequencing the most valuable type-strain genomes for metagenomic binning, comparative biology and taxonomic classification.</title>
        <authorList>
            <person name="Goeker M."/>
        </authorList>
    </citation>
    <scope>NUCLEOTIDE SEQUENCE [LARGE SCALE GENOMIC DNA]</scope>
    <source>
        <strain evidence="10 11">DSM 5896</strain>
    </source>
</reference>
<evidence type="ECO:0000259" key="9">
    <source>
        <dbReference type="SMART" id="SM00065"/>
    </source>
</evidence>
<feature type="domain" description="GAF" evidence="9">
    <location>
        <begin position="24"/>
        <end position="177"/>
    </location>
</feature>
<proteinExistence type="predicted"/>
<accession>A0ABU0FLY0</accession>
<dbReference type="InterPro" id="IPR029016">
    <property type="entry name" value="GAF-like_dom_sf"/>
</dbReference>
<dbReference type="Gene3D" id="3.30.565.10">
    <property type="entry name" value="Histidine kinase-like ATPase, C-terminal domain"/>
    <property type="match status" value="1"/>
</dbReference>
<dbReference type="InterPro" id="IPR050482">
    <property type="entry name" value="Sensor_HK_TwoCompSys"/>
</dbReference>
<evidence type="ECO:0000256" key="4">
    <source>
        <dbReference type="ARBA" id="ARBA00022679"/>
    </source>
</evidence>
<evidence type="ECO:0000313" key="11">
    <source>
        <dbReference type="Proteomes" id="UP001237448"/>
    </source>
</evidence>
<dbReference type="CDD" id="cd16917">
    <property type="entry name" value="HATPase_UhpB-NarQ-NarX-like"/>
    <property type="match status" value="1"/>
</dbReference>
<dbReference type="Pfam" id="PF07730">
    <property type="entry name" value="HisKA_3"/>
    <property type="match status" value="1"/>
</dbReference>
<dbReference type="PANTHER" id="PTHR24421:SF10">
    <property type="entry name" value="NITRATE_NITRITE SENSOR PROTEIN NARQ"/>
    <property type="match status" value="1"/>
</dbReference>
<dbReference type="InterPro" id="IPR003018">
    <property type="entry name" value="GAF"/>
</dbReference>
<sequence length="410" mass="44087">MASVSPILVDRLLAISRALAGHIDPGAAFRATAAEIGSLLPHDHIDVAVLLHDGASHACYEAGFHTSWSALGRDPLPAERSPVRMVLKGEVPYLIAGDALSDGRFHFDGALDEPIFAAELRSRIIVPMRARGEIVGTLNISRHAADCYGIEDVGTAQQCADFIAPYIFALIQAEEARRAMLAESEARNREELLRVGASQLTEGMERERRRIGMDLHDQTLADLARVVRQVSALRSQGVARAAQLADLEREVVGCLAELRHIVDDMRPGVLELFGLREAVEAHLNRSVSRANPPIAVHIADRSDGAADTLPDTMRTAVYRIVQEAINNAARHAMASRIDVRIERDAEELRIAVTDDGCGCGPVGPETFGGIGHMRTRAALIGARLHIGRAGRKGGTKVEVGLKLGRPAGGG</sequence>
<organism evidence="10 11">
    <name type="scientific">Labrys monachus</name>
    <dbReference type="NCBI Taxonomy" id="217067"/>
    <lineage>
        <taxon>Bacteria</taxon>
        <taxon>Pseudomonadati</taxon>
        <taxon>Pseudomonadota</taxon>
        <taxon>Alphaproteobacteria</taxon>
        <taxon>Hyphomicrobiales</taxon>
        <taxon>Xanthobacteraceae</taxon>
        <taxon>Labrys</taxon>
    </lineage>
</organism>
<dbReference type="PANTHER" id="PTHR24421">
    <property type="entry name" value="NITRATE/NITRITE SENSOR PROTEIN NARX-RELATED"/>
    <property type="match status" value="1"/>
</dbReference>
<dbReference type="EC" id="2.7.13.3" evidence="2"/>
<keyword evidence="3" id="KW-0597">Phosphoprotein</keyword>
<evidence type="ECO:0000256" key="6">
    <source>
        <dbReference type="ARBA" id="ARBA00022777"/>
    </source>
</evidence>
<keyword evidence="5" id="KW-0547">Nucleotide-binding</keyword>
<keyword evidence="4" id="KW-0808">Transferase</keyword>
<evidence type="ECO:0000256" key="7">
    <source>
        <dbReference type="ARBA" id="ARBA00022840"/>
    </source>
</evidence>
<evidence type="ECO:0000256" key="2">
    <source>
        <dbReference type="ARBA" id="ARBA00012438"/>
    </source>
</evidence>
<dbReference type="SMART" id="SM00065">
    <property type="entry name" value="GAF"/>
    <property type="match status" value="1"/>
</dbReference>
<evidence type="ECO:0000256" key="3">
    <source>
        <dbReference type="ARBA" id="ARBA00022553"/>
    </source>
</evidence>
<dbReference type="SUPFAM" id="SSF55781">
    <property type="entry name" value="GAF domain-like"/>
    <property type="match status" value="1"/>
</dbReference>
<keyword evidence="6 10" id="KW-0418">Kinase</keyword>
<dbReference type="Gene3D" id="3.30.450.40">
    <property type="match status" value="1"/>
</dbReference>
<dbReference type="EMBL" id="JAUSVK010000001">
    <property type="protein sequence ID" value="MDQ0395491.1"/>
    <property type="molecule type" value="Genomic_DNA"/>
</dbReference>
<keyword evidence="7" id="KW-0067">ATP-binding</keyword>
<evidence type="ECO:0000256" key="8">
    <source>
        <dbReference type="ARBA" id="ARBA00023012"/>
    </source>
</evidence>
<dbReference type="SUPFAM" id="SSF55874">
    <property type="entry name" value="ATPase domain of HSP90 chaperone/DNA topoisomerase II/histidine kinase"/>
    <property type="match status" value="1"/>
</dbReference>
<evidence type="ECO:0000313" key="10">
    <source>
        <dbReference type="EMBL" id="MDQ0395491.1"/>
    </source>
</evidence>
<comment type="catalytic activity">
    <reaction evidence="1">
        <text>ATP + protein L-histidine = ADP + protein N-phospho-L-histidine.</text>
        <dbReference type="EC" id="2.7.13.3"/>
    </reaction>
</comment>
<dbReference type="Proteomes" id="UP001237448">
    <property type="component" value="Unassembled WGS sequence"/>
</dbReference>
<gene>
    <name evidence="10" type="ORF">J3R73_005283</name>
</gene>
<evidence type="ECO:0000256" key="5">
    <source>
        <dbReference type="ARBA" id="ARBA00022741"/>
    </source>
</evidence>